<gene>
    <name evidence="1" type="ORF">SGADD03_01149</name>
</gene>
<proteinExistence type="predicted"/>
<dbReference type="EMBL" id="LQXV01000208">
    <property type="protein sequence ID" value="KXU08847.1"/>
    <property type="molecule type" value="Genomic_DNA"/>
</dbReference>
<name>A0A139R289_9STRE</name>
<evidence type="ECO:0000313" key="2">
    <source>
        <dbReference type="Proteomes" id="UP000071927"/>
    </source>
</evidence>
<evidence type="ECO:0000313" key="1">
    <source>
        <dbReference type="EMBL" id="KXU08847.1"/>
    </source>
</evidence>
<protein>
    <submittedName>
        <fullName evidence="1">Uncharacterized protein</fullName>
    </submittedName>
</protein>
<accession>A0A139R289</accession>
<dbReference type="AlphaFoldDB" id="A0A139R289"/>
<organism evidence="1 2">
    <name type="scientific">Streptococcus gallolyticus</name>
    <dbReference type="NCBI Taxonomy" id="315405"/>
    <lineage>
        <taxon>Bacteria</taxon>
        <taxon>Bacillati</taxon>
        <taxon>Bacillota</taxon>
        <taxon>Bacilli</taxon>
        <taxon>Lactobacillales</taxon>
        <taxon>Streptococcaceae</taxon>
        <taxon>Streptococcus</taxon>
    </lineage>
</organism>
<reference evidence="1 2" key="1">
    <citation type="submission" date="2016-01" db="EMBL/GenBank/DDBJ databases">
        <title>Highly variable Streptococcus oralis are common among viridans streptococci isolated from primates.</title>
        <authorList>
            <person name="Denapaite D."/>
            <person name="Rieger M."/>
            <person name="Koendgen S."/>
            <person name="Brueckner R."/>
            <person name="Ochigava I."/>
            <person name="Kappeler P."/>
            <person name="Maetz-Rensing K."/>
            <person name="Leendertz F."/>
            <person name="Hakenbeck R."/>
        </authorList>
    </citation>
    <scope>NUCLEOTIDE SEQUENCE [LARGE SCALE GENOMIC DNA]</scope>
    <source>
        <strain evidence="1 2">DD03</strain>
    </source>
</reference>
<sequence>MFFAVKSNQFLTSTRIAGNDFVIFKFVQIKGMHWLTKVQQDIVCHINNVIDWTDTSVHQKVLQPLWTWFNSHIFNHARFVSQDFIRFNSNVDNIFCCFRNFFKFFFWEMNFFTVNGSHFVSNTTHRKSICTVWRD</sequence>
<dbReference type="Proteomes" id="UP000071927">
    <property type="component" value="Unassembled WGS sequence"/>
</dbReference>
<comment type="caution">
    <text evidence="1">The sequence shown here is derived from an EMBL/GenBank/DDBJ whole genome shotgun (WGS) entry which is preliminary data.</text>
</comment>